<dbReference type="AlphaFoldDB" id="A0A9P6DTU9"/>
<dbReference type="Proteomes" id="UP000886523">
    <property type="component" value="Unassembled WGS sequence"/>
</dbReference>
<proteinExistence type="predicted"/>
<comment type="caution">
    <text evidence="1">The sequence shown here is derived from an EMBL/GenBank/DDBJ whole genome shotgun (WGS) entry which is preliminary data.</text>
</comment>
<keyword evidence="2" id="KW-1185">Reference proteome</keyword>
<reference evidence="1" key="1">
    <citation type="journal article" date="2020" name="Nat. Commun.">
        <title>Large-scale genome sequencing of mycorrhizal fungi provides insights into the early evolution of symbiotic traits.</title>
        <authorList>
            <person name="Miyauchi S."/>
            <person name="Kiss E."/>
            <person name="Kuo A."/>
            <person name="Drula E."/>
            <person name="Kohler A."/>
            <person name="Sanchez-Garcia M."/>
            <person name="Morin E."/>
            <person name="Andreopoulos B."/>
            <person name="Barry K.W."/>
            <person name="Bonito G."/>
            <person name="Buee M."/>
            <person name="Carver A."/>
            <person name="Chen C."/>
            <person name="Cichocki N."/>
            <person name="Clum A."/>
            <person name="Culley D."/>
            <person name="Crous P.W."/>
            <person name="Fauchery L."/>
            <person name="Girlanda M."/>
            <person name="Hayes R.D."/>
            <person name="Keri Z."/>
            <person name="LaButti K."/>
            <person name="Lipzen A."/>
            <person name="Lombard V."/>
            <person name="Magnuson J."/>
            <person name="Maillard F."/>
            <person name="Murat C."/>
            <person name="Nolan M."/>
            <person name="Ohm R.A."/>
            <person name="Pangilinan J."/>
            <person name="Pereira M.F."/>
            <person name="Perotto S."/>
            <person name="Peter M."/>
            <person name="Pfister S."/>
            <person name="Riley R."/>
            <person name="Sitrit Y."/>
            <person name="Stielow J.B."/>
            <person name="Szollosi G."/>
            <person name="Zifcakova L."/>
            <person name="Stursova M."/>
            <person name="Spatafora J.W."/>
            <person name="Tedersoo L."/>
            <person name="Vaario L.M."/>
            <person name="Yamada A."/>
            <person name="Yan M."/>
            <person name="Wang P."/>
            <person name="Xu J."/>
            <person name="Bruns T."/>
            <person name="Baldrian P."/>
            <person name="Vilgalys R."/>
            <person name="Dunand C."/>
            <person name="Henrissat B."/>
            <person name="Grigoriev I.V."/>
            <person name="Hibbett D."/>
            <person name="Nagy L.G."/>
            <person name="Martin F.M."/>
        </authorList>
    </citation>
    <scope>NUCLEOTIDE SEQUENCE</scope>
    <source>
        <strain evidence="1">UP504</strain>
    </source>
</reference>
<organism evidence="1 2">
    <name type="scientific">Hydnum rufescens UP504</name>
    <dbReference type="NCBI Taxonomy" id="1448309"/>
    <lineage>
        <taxon>Eukaryota</taxon>
        <taxon>Fungi</taxon>
        <taxon>Dikarya</taxon>
        <taxon>Basidiomycota</taxon>
        <taxon>Agaricomycotina</taxon>
        <taxon>Agaricomycetes</taxon>
        <taxon>Cantharellales</taxon>
        <taxon>Hydnaceae</taxon>
        <taxon>Hydnum</taxon>
    </lineage>
</organism>
<accession>A0A9P6DTU9</accession>
<sequence>MKVWAGQELPLTSPGVIPDTKNCGTRSSSQIPEGHFGSRTDLKGLVLPGEVPRSPGGEPDAILMALECHSHREITHRVFSFLYLAILPFLPWLLDQEQESRNHYRFHADLTYIMYIPAPSDRSLIPDAQLRTTFSLQFLQPEESDSQGIYSGTDLTGGNRVKLFLPWGSDSFQI</sequence>
<gene>
    <name evidence="1" type="ORF">BS47DRAFT_1364861</name>
</gene>
<name>A0A9P6DTU9_9AGAM</name>
<dbReference type="EMBL" id="MU129025">
    <property type="protein sequence ID" value="KAF9509950.1"/>
    <property type="molecule type" value="Genomic_DNA"/>
</dbReference>
<evidence type="ECO:0000313" key="1">
    <source>
        <dbReference type="EMBL" id="KAF9509950.1"/>
    </source>
</evidence>
<evidence type="ECO:0000313" key="2">
    <source>
        <dbReference type="Proteomes" id="UP000886523"/>
    </source>
</evidence>
<protein>
    <submittedName>
        <fullName evidence="1">Uncharacterized protein</fullName>
    </submittedName>
</protein>